<feature type="transmembrane region" description="Helical" evidence="6">
    <location>
        <begin position="88"/>
        <end position="109"/>
    </location>
</feature>
<evidence type="ECO:0000259" key="7">
    <source>
        <dbReference type="Pfam" id="PF03553"/>
    </source>
</evidence>
<dbReference type="PANTHER" id="PTHR43478:SF1">
    <property type="entry name" value="NA+_H+ ANTIPORTER NHAC-LIKE C-TERMINAL DOMAIN-CONTAINING PROTEIN"/>
    <property type="match status" value="1"/>
</dbReference>
<feature type="domain" description="Na+/H+ antiporter NhaC-like C-terminal" evidence="7">
    <location>
        <begin position="178"/>
        <end position="484"/>
    </location>
</feature>
<feature type="transmembrane region" description="Helical" evidence="6">
    <location>
        <begin position="58"/>
        <end position="76"/>
    </location>
</feature>
<feature type="transmembrane region" description="Helical" evidence="6">
    <location>
        <begin position="476"/>
        <end position="509"/>
    </location>
</feature>
<dbReference type="Pfam" id="PF03553">
    <property type="entry name" value="Na_H_antiporter"/>
    <property type="match status" value="1"/>
</dbReference>
<keyword evidence="9" id="KW-1185">Reference proteome</keyword>
<evidence type="ECO:0000256" key="3">
    <source>
        <dbReference type="ARBA" id="ARBA00022692"/>
    </source>
</evidence>
<accession>A0A3D8IPA6</accession>
<dbReference type="OrthoDB" id="9762978at2"/>
<feature type="transmembrane region" description="Helical" evidence="6">
    <location>
        <begin position="29"/>
        <end position="46"/>
    </location>
</feature>
<keyword evidence="3 6" id="KW-0812">Transmembrane</keyword>
<feature type="transmembrane region" description="Helical" evidence="6">
    <location>
        <begin position="383"/>
        <end position="405"/>
    </location>
</feature>
<feature type="transmembrane region" description="Helical" evidence="6">
    <location>
        <begin position="417"/>
        <end position="438"/>
    </location>
</feature>
<evidence type="ECO:0000313" key="8">
    <source>
        <dbReference type="EMBL" id="RDU67052.1"/>
    </source>
</evidence>
<dbReference type="EMBL" id="NXLQ01000002">
    <property type="protein sequence ID" value="RDU67052.1"/>
    <property type="molecule type" value="Genomic_DNA"/>
</dbReference>
<dbReference type="InterPro" id="IPR018461">
    <property type="entry name" value="Na/H_Antiport_NhaC-like_C"/>
</dbReference>
<evidence type="ECO:0000256" key="2">
    <source>
        <dbReference type="ARBA" id="ARBA00022475"/>
    </source>
</evidence>
<feature type="transmembrane region" description="Helical" evidence="6">
    <location>
        <begin position="303"/>
        <end position="320"/>
    </location>
</feature>
<evidence type="ECO:0000256" key="5">
    <source>
        <dbReference type="ARBA" id="ARBA00023136"/>
    </source>
</evidence>
<dbReference type="RefSeq" id="WP_115542347.1">
    <property type="nucleotide sequence ID" value="NZ_NXLQ01000002.1"/>
</dbReference>
<dbReference type="AlphaFoldDB" id="A0A3D8IPA6"/>
<proteinExistence type="predicted"/>
<dbReference type="Proteomes" id="UP000256379">
    <property type="component" value="Unassembled WGS sequence"/>
</dbReference>
<evidence type="ECO:0000256" key="6">
    <source>
        <dbReference type="SAM" id="Phobius"/>
    </source>
</evidence>
<feature type="transmembrane region" description="Helical" evidence="6">
    <location>
        <begin position="216"/>
        <end position="233"/>
    </location>
</feature>
<sequence>MYATSSLSLIVPVCVIVFVMLTKRVVLSLFIGLVLAGIMMGFAESILHNNPIIWGENLLQTILYIYGSIAHIFYEMTQDGIIIEQSNLYVFGFLLILGILTQLIAHSGGISAFVKWARNKIKSAKGSEFLAFVAGIVIFIDDYFNALTVGQISKSLNDANNSTRERLAYIIDSTSAPVCILMPISSWGAYILGIMAGLKEQEDGFFLLLSSIWGNYYAWFALLAVFLTIFWQVNLPSMKRNQNVGVKDFLQSKQKAPSKVSLLLIPIISLIFFVGILIFYTGYRESQSLNFIDMLANTQTGFSLFWGGLSALFLSIIISFKHLDTDAFLPICKVGIASMTPACIILILAWSIGPVIKDDMQSGYYLANLSKIWLDNSFISPHIVIPLVTFAISSFIAFCTGTSWGTFAIMLPIGANLAGLHGLEFSFIMSAVLSGAVYGDHASPISDTTILSAAGAGCSVQSHFITQLPYVSSVALISLIGFLSASMFGSLLVGYVVGISLCFLTFWLYKKRFG</sequence>
<dbReference type="PANTHER" id="PTHR43478">
    <property type="entry name" value="NA+/H+ ANTIPORTER-RELATED"/>
    <property type="match status" value="1"/>
</dbReference>
<protein>
    <submittedName>
        <fullName evidence="8">Sodium:proton antiporter</fullName>
    </submittedName>
</protein>
<evidence type="ECO:0000256" key="4">
    <source>
        <dbReference type="ARBA" id="ARBA00022989"/>
    </source>
</evidence>
<reference evidence="8 9" key="1">
    <citation type="submission" date="2018-04" db="EMBL/GenBank/DDBJ databases">
        <title>Novel Campyloabacter and Helicobacter Species and Strains.</title>
        <authorList>
            <person name="Mannion A.J."/>
            <person name="Shen Z."/>
            <person name="Fox J.G."/>
        </authorList>
    </citation>
    <scope>NUCLEOTIDE SEQUENCE [LARGE SCALE GENOMIC DNA]</scope>
    <source>
        <strain evidence="8 9">MIT 17-337</strain>
    </source>
</reference>
<evidence type="ECO:0000313" key="9">
    <source>
        <dbReference type="Proteomes" id="UP000256379"/>
    </source>
</evidence>
<organism evidence="8 9">
    <name type="scientific">Helicobacter didelphidarum</name>
    <dbReference type="NCBI Taxonomy" id="2040648"/>
    <lineage>
        <taxon>Bacteria</taxon>
        <taxon>Pseudomonadati</taxon>
        <taxon>Campylobacterota</taxon>
        <taxon>Epsilonproteobacteria</taxon>
        <taxon>Campylobacterales</taxon>
        <taxon>Helicobacteraceae</taxon>
        <taxon>Helicobacter</taxon>
    </lineage>
</organism>
<feature type="transmembrane region" description="Helical" evidence="6">
    <location>
        <begin position="167"/>
        <end position="196"/>
    </location>
</feature>
<gene>
    <name evidence="8" type="ORF">CQA53_01980</name>
</gene>
<evidence type="ECO:0000256" key="1">
    <source>
        <dbReference type="ARBA" id="ARBA00004651"/>
    </source>
</evidence>
<name>A0A3D8IPA6_9HELI</name>
<feature type="transmembrane region" description="Helical" evidence="6">
    <location>
        <begin position="6"/>
        <end position="22"/>
    </location>
</feature>
<keyword evidence="2" id="KW-1003">Cell membrane</keyword>
<keyword evidence="5 6" id="KW-0472">Membrane</keyword>
<feature type="transmembrane region" description="Helical" evidence="6">
    <location>
        <begin position="260"/>
        <end position="283"/>
    </location>
</feature>
<feature type="transmembrane region" description="Helical" evidence="6">
    <location>
        <begin position="327"/>
        <end position="352"/>
    </location>
</feature>
<dbReference type="GO" id="GO:0005886">
    <property type="term" value="C:plasma membrane"/>
    <property type="evidence" value="ECO:0007669"/>
    <property type="project" value="UniProtKB-SubCell"/>
</dbReference>
<comment type="caution">
    <text evidence="8">The sequence shown here is derived from an EMBL/GenBank/DDBJ whole genome shotgun (WGS) entry which is preliminary data.</text>
</comment>
<feature type="transmembrane region" description="Helical" evidence="6">
    <location>
        <begin position="129"/>
        <end position="146"/>
    </location>
</feature>
<comment type="subcellular location">
    <subcellularLocation>
        <location evidence="1">Cell membrane</location>
        <topology evidence="1">Multi-pass membrane protein</topology>
    </subcellularLocation>
</comment>
<keyword evidence="4 6" id="KW-1133">Transmembrane helix</keyword>